<dbReference type="Proteomes" id="UP000199532">
    <property type="component" value="Unassembled WGS sequence"/>
</dbReference>
<keyword evidence="2" id="KW-1185">Reference proteome</keyword>
<evidence type="ECO:0000313" key="2">
    <source>
        <dbReference type="Proteomes" id="UP000199532"/>
    </source>
</evidence>
<accession>A0A1H6QFI5</accession>
<name>A0A1H6QFI5_9BACT</name>
<evidence type="ECO:0000313" key="1">
    <source>
        <dbReference type="EMBL" id="SEI37742.1"/>
    </source>
</evidence>
<dbReference type="STRING" id="408657.SAMN04487995_0175"/>
<dbReference type="RefSeq" id="WP_090330869.1">
    <property type="nucleotide sequence ID" value="NZ_FNXY01000001.1"/>
</dbReference>
<gene>
    <name evidence="1" type="ORF">SAMN04487995_0175</name>
</gene>
<dbReference type="EMBL" id="FNXY01000001">
    <property type="protein sequence ID" value="SEI37742.1"/>
    <property type="molecule type" value="Genomic_DNA"/>
</dbReference>
<reference evidence="1 2" key="1">
    <citation type="submission" date="2016-10" db="EMBL/GenBank/DDBJ databases">
        <authorList>
            <person name="de Groot N.N."/>
        </authorList>
    </citation>
    <scope>NUCLEOTIDE SEQUENCE [LARGE SCALE GENOMIC DNA]</scope>
    <source>
        <strain evidence="1 2">DSM 19938</strain>
    </source>
</reference>
<dbReference type="AlphaFoldDB" id="A0A1H6QFI5"/>
<proteinExistence type="predicted"/>
<organism evidence="1 2">
    <name type="scientific">Dyadobacter koreensis</name>
    <dbReference type="NCBI Taxonomy" id="408657"/>
    <lineage>
        <taxon>Bacteria</taxon>
        <taxon>Pseudomonadati</taxon>
        <taxon>Bacteroidota</taxon>
        <taxon>Cytophagia</taxon>
        <taxon>Cytophagales</taxon>
        <taxon>Spirosomataceae</taxon>
        <taxon>Dyadobacter</taxon>
    </lineage>
</organism>
<dbReference type="OrthoDB" id="1110562at2"/>
<protein>
    <submittedName>
        <fullName evidence="1">Uncharacterized protein</fullName>
    </submittedName>
</protein>
<sequence length="513" mass="56848">MADNPMPDNLMNSVLAKLYDIIANGDGVTVPKSEDIFFTWCSPGIPFDENEFDFLRQGLTGVIKPESLITKDAAGNETRRELTDVERAELLASNTTQMYMQAESFARFVDFVPDASGINDALTRMNIKNDEGTLSDIYEFVLRFSQVANTELTPDEKAKIEKYRQLLQVEREKEDILTGEKIKVMEESPLVKAYAEKRAAWEEASLIYNNSRINALTASTPRDVHDFAINANIYRSRVNFALNDWINNGFKNEFEGIAARIDQMSSRDLTIIKALYKDAMAKAKLTGIASGGDFYYTSLAPAGFVKSRGWTRFTFTNNDYSYYSNKTTTTASGMGGLSLGLFNIGGSGGGTKTKVNTQADMSNFELSFEIAQVSIQRSNWFKLNFLTSNTWRFDPANPESKGDFLSDGKRPPSIESLMPAFATSMIFIRGLNLKFRNSLSVGQTLESAANAGGALSFGPFFMGGNAKKTTSEAKRQFHSDSQGISVDGLQCIGFKCHLMPLSPNPNLSITNWV</sequence>